<dbReference type="AlphaFoldDB" id="A0A3S8ZRB8"/>
<accession>A0A3S8ZRB8</accession>
<evidence type="ECO:0000256" key="1">
    <source>
        <dbReference type="SAM" id="Phobius"/>
    </source>
</evidence>
<keyword evidence="1" id="KW-1133">Transmembrane helix</keyword>
<keyword evidence="1" id="KW-0472">Membrane</keyword>
<reference evidence="2 3" key="1">
    <citation type="submission" date="2018-12" db="EMBL/GenBank/DDBJ databases">
        <title>Complete genome sequence of Iodobacter sp. H11R3.</title>
        <authorList>
            <person name="Bae J.-W."/>
        </authorList>
    </citation>
    <scope>NUCLEOTIDE SEQUENCE [LARGE SCALE GENOMIC DNA]</scope>
    <source>
        <strain evidence="2 3">H11R3</strain>
    </source>
</reference>
<dbReference type="PANTHER" id="PTHR38602:SF1">
    <property type="entry name" value="INNER MEMBRANE PROTEIN"/>
    <property type="match status" value="1"/>
</dbReference>
<dbReference type="EMBL" id="CP034433">
    <property type="protein sequence ID" value="AZN36032.1"/>
    <property type="molecule type" value="Genomic_DNA"/>
</dbReference>
<sequence length="61" mass="6708">MIDSLLLAFALMLVFEGIMPFALPSVWRSAMQKMAELDDFKIRLIGLGCLLAGLVLALLAR</sequence>
<dbReference type="InterPro" id="IPR019201">
    <property type="entry name" value="DUF2065"/>
</dbReference>
<dbReference type="KEGG" id="iod:EJO50_05795"/>
<keyword evidence="3" id="KW-1185">Reference proteome</keyword>
<gene>
    <name evidence="2" type="ORF">EJO50_05795</name>
</gene>
<keyword evidence="1" id="KW-0812">Transmembrane</keyword>
<dbReference type="RefSeq" id="WP_125972323.1">
    <property type="nucleotide sequence ID" value="NZ_CP034433.1"/>
</dbReference>
<dbReference type="OrthoDB" id="9182237at2"/>
<name>A0A3S8ZRB8_9NEIS</name>
<protein>
    <submittedName>
        <fullName evidence="2">DUF2065 domain-containing protein</fullName>
    </submittedName>
</protein>
<evidence type="ECO:0000313" key="2">
    <source>
        <dbReference type="EMBL" id="AZN36032.1"/>
    </source>
</evidence>
<organism evidence="2 3">
    <name type="scientific">Iodobacter ciconiae</name>
    <dbReference type="NCBI Taxonomy" id="2496266"/>
    <lineage>
        <taxon>Bacteria</taxon>
        <taxon>Pseudomonadati</taxon>
        <taxon>Pseudomonadota</taxon>
        <taxon>Betaproteobacteria</taxon>
        <taxon>Neisseriales</taxon>
        <taxon>Chitinibacteraceae</taxon>
        <taxon>Iodobacter</taxon>
    </lineage>
</organism>
<dbReference type="Proteomes" id="UP000282438">
    <property type="component" value="Chromosome"/>
</dbReference>
<evidence type="ECO:0000313" key="3">
    <source>
        <dbReference type="Proteomes" id="UP000282438"/>
    </source>
</evidence>
<dbReference type="PANTHER" id="PTHR38602">
    <property type="entry name" value="INNER MEMBRANE PROTEIN-RELATED"/>
    <property type="match status" value="1"/>
</dbReference>
<proteinExistence type="predicted"/>
<feature type="transmembrane region" description="Helical" evidence="1">
    <location>
        <begin position="40"/>
        <end position="60"/>
    </location>
</feature>
<dbReference type="Pfam" id="PF09838">
    <property type="entry name" value="DUF2065"/>
    <property type="match status" value="1"/>
</dbReference>